<evidence type="ECO:0000313" key="3">
    <source>
        <dbReference type="Proteomes" id="UP000647133"/>
    </source>
</evidence>
<organism evidence="2 3">
    <name type="scientific">Echinicola arenosa</name>
    <dbReference type="NCBI Taxonomy" id="2774144"/>
    <lineage>
        <taxon>Bacteria</taxon>
        <taxon>Pseudomonadati</taxon>
        <taxon>Bacteroidota</taxon>
        <taxon>Cytophagia</taxon>
        <taxon>Cytophagales</taxon>
        <taxon>Cyclobacteriaceae</taxon>
        <taxon>Echinicola</taxon>
    </lineage>
</organism>
<accession>A0ABR9AL95</accession>
<evidence type="ECO:0000259" key="1">
    <source>
        <dbReference type="Pfam" id="PF00487"/>
    </source>
</evidence>
<proteinExistence type="predicted"/>
<dbReference type="InterPro" id="IPR005804">
    <property type="entry name" value="FA_desaturase_dom"/>
</dbReference>
<reference evidence="2 3" key="1">
    <citation type="submission" date="2020-09" db="EMBL/GenBank/DDBJ databases">
        <title>Echinicola sp. CAU 1574 isolated from sand of Sido Beach.</title>
        <authorList>
            <person name="Kim W."/>
        </authorList>
    </citation>
    <scope>NUCLEOTIDE SEQUENCE [LARGE SCALE GENOMIC DNA]</scope>
    <source>
        <strain evidence="2 3">CAU 1574</strain>
    </source>
</reference>
<keyword evidence="3" id="KW-1185">Reference proteome</keyword>
<dbReference type="Proteomes" id="UP000647133">
    <property type="component" value="Unassembled WGS sequence"/>
</dbReference>
<dbReference type="Pfam" id="PF00487">
    <property type="entry name" value="FA_desaturase"/>
    <property type="match status" value="1"/>
</dbReference>
<feature type="domain" description="Fatty acid desaturase" evidence="1">
    <location>
        <begin position="3"/>
        <end position="39"/>
    </location>
</feature>
<name>A0ABR9AL95_9BACT</name>
<sequence length="47" mass="5684">MIHQLLKTCNYSENNRVFSWLIEGLNYQIEHHLFLDICMYTSIKLLP</sequence>
<gene>
    <name evidence="2" type="ORF">IFO69_10175</name>
</gene>
<dbReference type="EMBL" id="JACYTQ010000003">
    <property type="protein sequence ID" value="MBD8489111.1"/>
    <property type="molecule type" value="Genomic_DNA"/>
</dbReference>
<comment type="caution">
    <text evidence="2">The sequence shown here is derived from an EMBL/GenBank/DDBJ whole genome shotgun (WGS) entry which is preliminary data.</text>
</comment>
<evidence type="ECO:0000313" key="2">
    <source>
        <dbReference type="EMBL" id="MBD8489111.1"/>
    </source>
</evidence>
<protein>
    <submittedName>
        <fullName evidence="2">Fatty acid desaturase</fullName>
    </submittedName>
</protein>